<feature type="domain" description="Rap-GAP" evidence="3">
    <location>
        <begin position="86"/>
        <end position="313"/>
    </location>
</feature>
<feature type="compositionally biased region" description="Polar residues" evidence="2">
    <location>
        <begin position="1"/>
        <end position="18"/>
    </location>
</feature>
<dbReference type="Gene3D" id="3.40.50.11210">
    <property type="entry name" value="Rap/Ran-GAP"/>
    <property type="match status" value="1"/>
</dbReference>
<feature type="region of interest" description="Disordered" evidence="2">
    <location>
        <begin position="1"/>
        <end position="21"/>
    </location>
</feature>
<evidence type="ECO:0000256" key="1">
    <source>
        <dbReference type="ARBA" id="ARBA00022468"/>
    </source>
</evidence>
<evidence type="ECO:0000259" key="3">
    <source>
        <dbReference type="PROSITE" id="PS50085"/>
    </source>
</evidence>
<dbReference type="InterPro" id="IPR027107">
    <property type="entry name" value="Tuberin/Ral-act_asu"/>
</dbReference>
<dbReference type="GO" id="GO:0051726">
    <property type="term" value="P:regulation of cell cycle"/>
    <property type="evidence" value="ECO:0007669"/>
    <property type="project" value="TreeGrafter"/>
</dbReference>
<name>A0A0P4W2X9_SCYOL</name>
<dbReference type="InterPro" id="IPR000331">
    <property type="entry name" value="Rap/Ran_GAP_dom"/>
</dbReference>
<dbReference type="GO" id="GO:0032007">
    <property type="term" value="P:negative regulation of TOR signaling"/>
    <property type="evidence" value="ECO:0007669"/>
    <property type="project" value="TreeGrafter"/>
</dbReference>
<keyword evidence="1" id="KW-0343">GTPase activation</keyword>
<organism evidence="4">
    <name type="scientific">Scylla olivacea</name>
    <name type="common">Orange mud crab</name>
    <name type="synonym">Cancer olivacea</name>
    <dbReference type="NCBI Taxonomy" id="85551"/>
    <lineage>
        <taxon>Eukaryota</taxon>
        <taxon>Metazoa</taxon>
        <taxon>Ecdysozoa</taxon>
        <taxon>Arthropoda</taxon>
        <taxon>Crustacea</taxon>
        <taxon>Multicrustacea</taxon>
        <taxon>Malacostraca</taxon>
        <taxon>Eumalacostraca</taxon>
        <taxon>Eucarida</taxon>
        <taxon>Decapoda</taxon>
        <taxon>Pleocyemata</taxon>
        <taxon>Brachyura</taxon>
        <taxon>Eubrachyura</taxon>
        <taxon>Portunoidea</taxon>
        <taxon>Portunidae</taxon>
        <taxon>Portuninae</taxon>
        <taxon>Scylla</taxon>
    </lineage>
</organism>
<dbReference type="Pfam" id="PF02145">
    <property type="entry name" value="Rap_GAP"/>
    <property type="match status" value="1"/>
</dbReference>
<dbReference type="PANTHER" id="PTHR10063:SF0">
    <property type="entry name" value="TUBERIN"/>
    <property type="match status" value="1"/>
</dbReference>
<dbReference type="GO" id="GO:0005096">
    <property type="term" value="F:GTPase activator activity"/>
    <property type="evidence" value="ECO:0007669"/>
    <property type="project" value="UniProtKB-KW"/>
</dbReference>
<dbReference type="InterPro" id="IPR035974">
    <property type="entry name" value="Rap/Ran-GAP_sf"/>
</dbReference>
<sequence>MNTMQVPSCSKDTASAGSVETMHKTRSALGRSGFPEKDSMIPQWEDGHGLSPSFVFLQLYYQDLMPTDDSRPILLPTGQAETQRSISLLDFIRPHDAHKIGVLYVRKGQTTEQEILSNSSGSTRYTRFISALGTYVELGKVSRHVFLGGLDTKGVDGDTALVWQDDLLQVVFHVATMMPTKESDPKCNGKKRHIGNNFVTIVFNESGQPYNVDTIKGQFNHIVIEIVPNHHGTNTVTVHYQRQELLDYLNESSPRHVSNRSLSLSVRQIAVHSNLAAKIMESLQRPPHSPYANNWVERLRHIRKIHSTVLGNIKKSEERYSAPELNDFTDLVDAGVRNLDLNETGQYSIQLMY</sequence>
<dbReference type="GO" id="GO:0051898">
    <property type="term" value="P:negative regulation of phosphatidylinositol 3-kinase/protein kinase B signal transduction"/>
    <property type="evidence" value="ECO:0007669"/>
    <property type="project" value="TreeGrafter"/>
</dbReference>
<evidence type="ECO:0000313" key="4">
    <source>
        <dbReference type="EMBL" id="JAI59377.1"/>
    </source>
</evidence>
<dbReference type="AlphaFoldDB" id="A0A0P4W2X9"/>
<dbReference type="GO" id="GO:0046627">
    <property type="term" value="P:negative regulation of insulin receptor signaling pathway"/>
    <property type="evidence" value="ECO:0007669"/>
    <property type="project" value="TreeGrafter"/>
</dbReference>
<reference evidence="4" key="1">
    <citation type="submission" date="2015-09" db="EMBL/GenBank/DDBJ databases">
        <title>Scylla olivacea transcriptome.</title>
        <authorList>
            <person name="Ikhwanuddin M."/>
        </authorList>
    </citation>
    <scope>NUCLEOTIDE SEQUENCE</scope>
</reference>
<dbReference type="FunFam" id="3.40.50.11210:FF:000001">
    <property type="entry name" value="Ral GTPase-activating protein subunit alpha-1 isoform 1"/>
    <property type="match status" value="1"/>
</dbReference>
<accession>A0A0P4W2X9</accession>
<protein>
    <recommendedName>
        <fullName evidence="3">Rap-GAP domain-containing protein</fullName>
    </recommendedName>
</protein>
<proteinExistence type="predicted"/>
<dbReference type="GO" id="GO:0030178">
    <property type="term" value="P:negative regulation of Wnt signaling pathway"/>
    <property type="evidence" value="ECO:0007669"/>
    <property type="project" value="TreeGrafter"/>
</dbReference>
<dbReference type="GO" id="GO:0033596">
    <property type="term" value="C:TSC1-TSC2 complex"/>
    <property type="evidence" value="ECO:0007669"/>
    <property type="project" value="TreeGrafter"/>
</dbReference>
<evidence type="ECO:0000256" key="2">
    <source>
        <dbReference type="SAM" id="MobiDB-lite"/>
    </source>
</evidence>
<dbReference type="SUPFAM" id="SSF111347">
    <property type="entry name" value="Rap/Ran-GAP"/>
    <property type="match status" value="1"/>
</dbReference>
<dbReference type="PROSITE" id="PS50085">
    <property type="entry name" value="RAPGAP"/>
    <property type="match status" value="1"/>
</dbReference>
<dbReference type="GO" id="GO:0005634">
    <property type="term" value="C:nucleus"/>
    <property type="evidence" value="ECO:0007669"/>
    <property type="project" value="InterPro"/>
</dbReference>
<dbReference type="EMBL" id="GDRN01096209">
    <property type="protein sequence ID" value="JAI59377.1"/>
    <property type="molecule type" value="Transcribed_RNA"/>
</dbReference>
<dbReference type="PANTHER" id="PTHR10063">
    <property type="entry name" value="TUBERIN"/>
    <property type="match status" value="1"/>
</dbReference>
<dbReference type="GO" id="GO:0051056">
    <property type="term" value="P:regulation of small GTPase mediated signal transduction"/>
    <property type="evidence" value="ECO:0007669"/>
    <property type="project" value="InterPro"/>
</dbReference>